<reference evidence="1 2" key="1">
    <citation type="submission" date="2014-05" db="EMBL/GenBank/DDBJ databases">
        <title>Complete genome sequence of the Streptomyces mutabilis TRM45540.</title>
        <authorList>
            <person name="Luo X."/>
            <person name="Zhang L."/>
        </authorList>
    </citation>
    <scope>NUCLEOTIDE SEQUENCE [LARGE SCALE GENOMIC DNA]</scope>
    <source>
        <strain evidence="1 2">TRM45540</strain>
    </source>
</reference>
<dbReference type="AlphaFoldDB" id="A0A086MZ52"/>
<keyword evidence="2" id="KW-1185">Reference proteome</keyword>
<dbReference type="HOGENOM" id="CLU_2720656_0_0_11"/>
<name>A0A086MZ52_9ACTN</name>
<dbReference type="EMBL" id="JNFQ01000002">
    <property type="protein sequence ID" value="KFG74170.1"/>
    <property type="molecule type" value="Genomic_DNA"/>
</dbReference>
<sequence>MNCFRFSGSCEPETCSAETVVPRMTKMSTPASTTALENSAVRCGESAAAVTTPESRTSLMRRPISSSLMGAA</sequence>
<evidence type="ECO:0000313" key="1">
    <source>
        <dbReference type="EMBL" id="KFG74170.1"/>
    </source>
</evidence>
<protein>
    <submittedName>
        <fullName evidence="1">Uncharacterized protein</fullName>
    </submittedName>
</protein>
<comment type="caution">
    <text evidence="1">The sequence shown here is derived from an EMBL/GenBank/DDBJ whole genome shotgun (WGS) entry which is preliminary data.</text>
</comment>
<dbReference type="Proteomes" id="UP000029095">
    <property type="component" value="Unassembled WGS sequence"/>
</dbReference>
<gene>
    <name evidence="1" type="ORF">FM21_25715</name>
</gene>
<proteinExistence type="predicted"/>
<accession>A0A086MZ52</accession>
<evidence type="ECO:0000313" key="2">
    <source>
        <dbReference type="Proteomes" id="UP000029095"/>
    </source>
</evidence>
<organism evidence="1 2">
    <name type="scientific">Streptomyces mutabilis</name>
    <dbReference type="NCBI Taxonomy" id="67332"/>
    <lineage>
        <taxon>Bacteria</taxon>
        <taxon>Bacillati</taxon>
        <taxon>Actinomycetota</taxon>
        <taxon>Actinomycetes</taxon>
        <taxon>Kitasatosporales</taxon>
        <taxon>Streptomycetaceae</taxon>
        <taxon>Streptomyces</taxon>
    </lineage>
</organism>